<organism evidence="3 4">
    <name type="scientific">Actibacterium lipolyticum</name>
    <dbReference type="NCBI Taxonomy" id="1524263"/>
    <lineage>
        <taxon>Bacteria</taxon>
        <taxon>Pseudomonadati</taxon>
        <taxon>Pseudomonadota</taxon>
        <taxon>Alphaproteobacteria</taxon>
        <taxon>Rhodobacterales</taxon>
        <taxon>Roseobacteraceae</taxon>
        <taxon>Actibacterium</taxon>
    </lineage>
</organism>
<protein>
    <recommendedName>
        <fullName evidence="2">UPF0301 protein COL8621_02887</fullName>
    </recommendedName>
</protein>
<comment type="similarity">
    <text evidence="1 2">Belongs to the UPF0301 (AlgH) family.</text>
</comment>
<dbReference type="Gene3D" id="3.40.1740.10">
    <property type="entry name" value="VC0467-like"/>
    <property type="match status" value="1"/>
</dbReference>
<evidence type="ECO:0000256" key="2">
    <source>
        <dbReference type="HAMAP-Rule" id="MF_00758"/>
    </source>
</evidence>
<dbReference type="Pfam" id="PF02622">
    <property type="entry name" value="DUF179"/>
    <property type="match status" value="1"/>
</dbReference>
<dbReference type="PANTHER" id="PTHR30327:SF1">
    <property type="entry name" value="UPF0301 PROTEIN YQGE"/>
    <property type="match status" value="1"/>
</dbReference>
<dbReference type="HAMAP" id="MF_00758">
    <property type="entry name" value="UPF0301"/>
    <property type="match status" value="1"/>
</dbReference>
<evidence type="ECO:0000313" key="3">
    <source>
        <dbReference type="EMBL" id="SMX45772.1"/>
    </source>
</evidence>
<accession>A0A238KUE3</accession>
<dbReference type="EMBL" id="FXYE01000002">
    <property type="protein sequence ID" value="SMX45772.1"/>
    <property type="molecule type" value="Genomic_DNA"/>
</dbReference>
<dbReference type="SUPFAM" id="SSF143456">
    <property type="entry name" value="VC0467-like"/>
    <property type="match status" value="1"/>
</dbReference>
<name>A0A238KUE3_9RHOB</name>
<keyword evidence="4" id="KW-1185">Reference proteome</keyword>
<dbReference type="InterPro" id="IPR003774">
    <property type="entry name" value="AlgH-like"/>
</dbReference>
<reference evidence="4" key="1">
    <citation type="submission" date="2017-05" db="EMBL/GenBank/DDBJ databases">
        <authorList>
            <person name="Rodrigo-Torres L."/>
            <person name="Arahal R. D."/>
            <person name="Lucena T."/>
        </authorList>
    </citation>
    <scope>NUCLEOTIDE SEQUENCE [LARGE SCALE GENOMIC DNA]</scope>
    <source>
        <strain evidence="4">CECT 8621</strain>
    </source>
</reference>
<proteinExistence type="inferred from homology"/>
<dbReference type="AlphaFoldDB" id="A0A238KUE3"/>
<dbReference type="Proteomes" id="UP000202922">
    <property type="component" value="Unassembled WGS sequence"/>
</dbReference>
<evidence type="ECO:0000256" key="1">
    <source>
        <dbReference type="ARBA" id="ARBA00009600"/>
    </source>
</evidence>
<evidence type="ECO:0000313" key="4">
    <source>
        <dbReference type="Proteomes" id="UP000202922"/>
    </source>
</evidence>
<sequence length="210" mass="22897">MSVSFRTLALFPTADTSYIKHMQENTMDFSGKLLIAMPGMGDPRFEKSVVYMCAHSDDGAMGLIINKPTDELRFSDLLEQLSIPKGPGRDIRVHFGGPVEHGRGFVLHSRDYRSNQSPTLKVDDQFGLTATLDILEKMTRGSGPERAILALGYAGWGPGQLEGEILQNGWLTCDANPDIVFDADDGSKWARALQVLGVDPLTLSAEAGRA</sequence>
<gene>
    <name evidence="3" type="ORF">COL8621_02887</name>
</gene>
<dbReference type="PANTHER" id="PTHR30327">
    <property type="entry name" value="UNCHARACTERIZED PROTEIN YQGE"/>
    <property type="match status" value="1"/>
</dbReference>
<dbReference type="GO" id="GO:0005829">
    <property type="term" value="C:cytosol"/>
    <property type="evidence" value="ECO:0007669"/>
    <property type="project" value="TreeGrafter"/>
</dbReference>
<dbReference type="NCBIfam" id="NF001268">
    <property type="entry name" value="PRK00228.1-4"/>
    <property type="match status" value="1"/>
</dbReference>